<evidence type="ECO:0000256" key="5">
    <source>
        <dbReference type="ARBA" id="ARBA00022729"/>
    </source>
</evidence>
<dbReference type="STRING" id="254161.SAMN05216256_108158"/>
<proteinExistence type="inferred from homology"/>
<feature type="chain" id="PRO_5010583542" evidence="12">
    <location>
        <begin position="27"/>
        <end position="688"/>
    </location>
</feature>
<dbReference type="PANTHER" id="PTHR30069:SF53">
    <property type="entry name" value="COLICIN I RECEPTOR-RELATED"/>
    <property type="match status" value="1"/>
</dbReference>
<gene>
    <name evidence="15" type="ORF">BXT89_01035</name>
</gene>
<dbReference type="Pfam" id="PF00593">
    <property type="entry name" value="TonB_dep_Rec_b-barrel"/>
    <property type="match status" value="1"/>
</dbReference>
<protein>
    <submittedName>
        <fullName evidence="15">Ligand-gated channel protein</fullName>
    </submittedName>
</protein>
<reference evidence="15 16" key="1">
    <citation type="submission" date="2017-01" db="EMBL/GenBank/DDBJ databases">
        <title>Draft genome sequence of Pseudomonas pachastrellae type strain CCUG 46540T from a deep sea.</title>
        <authorList>
            <person name="Gomila M."/>
            <person name="Mulet M."/>
            <person name="Lalucat J."/>
            <person name="Garcia-Valdes E."/>
        </authorList>
    </citation>
    <scope>NUCLEOTIDE SEQUENCE [LARGE SCALE GENOMIC DNA]</scope>
    <source>
        <strain evidence="15 16">CCUG 46540</strain>
    </source>
</reference>
<dbReference type="GO" id="GO:0044718">
    <property type="term" value="P:siderophore transmembrane transport"/>
    <property type="evidence" value="ECO:0007669"/>
    <property type="project" value="TreeGrafter"/>
</dbReference>
<dbReference type="PROSITE" id="PS52016">
    <property type="entry name" value="TONB_DEPENDENT_REC_3"/>
    <property type="match status" value="1"/>
</dbReference>
<dbReference type="InterPro" id="IPR000531">
    <property type="entry name" value="Beta-barrel_TonB"/>
</dbReference>
<dbReference type="InterPro" id="IPR039426">
    <property type="entry name" value="TonB-dep_rcpt-like"/>
</dbReference>
<comment type="similarity">
    <text evidence="10 11">Belongs to the TonB-dependent receptor family.</text>
</comment>
<feature type="domain" description="TonB-dependent receptor-like beta-barrel" evidence="13">
    <location>
        <begin position="218"/>
        <end position="661"/>
    </location>
</feature>
<dbReference type="GO" id="GO:0015344">
    <property type="term" value="F:siderophore uptake transmembrane transporter activity"/>
    <property type="evidence" value="ECO:0007669"/>
    <property type="project" value="TreeGrafter"/>
</dbReference>
<comment type="subcellular location">
    <subcellularLocation>
        <location evidence="1 10">Cell outer membrane</location>
        <topology evidence="1 10">Multi-pass membrane protein</topology>
    </subcellularLocation>
</comment>
<evidence type="ECO:0000313" key="15">
    <source>
        <dbReference type="EMBL" id="ONM45568.1"/>
    </source>
</evidence>
<name>A0A1S8DJG5_9GAMM</name>
<comment type="caution">
    <text evidence="15">The sequence shown here is derived from an EMBL/GenBank/DDBJ whole genome shotgun (WGS) entry which is preliminary data.</text>
</comment>
<dbReference type="Pfam" id="PF07715">
    <property type="entry name" value="Plug"/>
    <property type="match status" value="1"/>
</dbReference>
<sequence length="688" mass="74595">MGIFKRHQLACAVALATLGVAATAVADESGVADDVMALDEITVVTAAGYEQNIADAPASISVITREQLEKQSYIDITDAVRNIPGVYVTGGGNMQDISIRGMSSNYTLYLVDGRPISAGRMVNTNGSDGGKQIGLPPVSMIERIEVIRGPMSSLYGSEAMGGVINIITRRGGDEWAGSISTEYTSAMNDISSDSQQADFYLGGPLIDGLLGAQFTGTYVGTDESSFSGGSDGAASMPESTRKQGGAEFYLTPNEQNRFTFGYTASELKYTHTPGESIAATATASTTRYEKDVYVIGHDGNYGDLIVNSYLQHDISDKPGTGSTKQEEVSLLNSQASYFWGDHVITFGGQYKQEEFVDETNGMLVSGVPGAVKSVDRWIAALFAEVDWALTDRLSVTTGLRYNDDELFGGELSPRLYGVYRLNPEWTVKGGVSTGYRQPTLSDATEGFGRGTGGGGSPIAPLPRALIIGNSDLQPETSTNYEIGYVYDNAALGLNTSAMLFHTQYKDKIAEDRFCTSPDTSDRNDPSTWTCDFNGQTYWFLSTRQNISEAMMQGVELTLDYRFQPNWNLSTSYTFTKSEQKSGEFKGEPLNKQPRHMFNALLEWDINPRFNAWAQGNYRGETSDYMGRTSMSDGTPGYGFVDLGVGFRLTDSVTVKGGLYNVANKEITNDSYGVVLDGRRANVGLTVDF</sequence>
<evidence type="ECO:0000313" key="16">
    <source>
        <dbReference type="Proteomes" id="UP000242847"/>
    </source>
</evidence>
<keyword evidence="9 10" id="KW-0998">Cell outer membrane</keyword>
<dbReference type="CDD" id="cd01347">
    <property type="entry name" value="ligand_gated_channel"/>
    <property type="match status" value="1"/>
</dbReference>
<keyword evidence="7 11" id="KW-0798">TonB box</keyword>
<evidence type="ECO:0000256" key="10">
    <source>
        <dbReference type="PROSITE-ProRule" id="PRU01360"/>
    </source>
</evidence>
<dbReference type="SUPFAM" id="SSF56935">
    <property type="entry name" value="Porins"/>
    <property type="match status" value="1"/>
</dbReference>
<dbReference type="Gene3D" id="2.40.170.20">
    <property type="entry name" value="TonB-dependent receptor, beta-barrel domain"/>
    <property type="match status" value="1"/>
</dbReference>
<dbReference type="AlphaFoldDB" id="A0A1S8DJG5"/>
<organism evidence="15 16">
    <name type="scientific">Halopseudomonas pachastrellae</name>
    <dbReference type="NCBI Taxonomy" id="254161"/>
    <lineage>
        <taxon>Bacteria</taxon>
        <taxon>Pseudomonadati</taxon>
        <taxon>Pseudomonadota</taxon>
        <taxon>Gammaproteobacteria</taxon>
        <taxon>Pseudomonadales</taxon>
        <taxon>Pseudomonadaceae</taxon>
        <taxon>Halopseudomonas</taxon>
    </lineage>
</organism>
<dbReference type="EMBL" id="MUBC01000002">
    <property type="protein sequence ID" value="ONM45568.1"/>
    <property type="molecule type" value="Genomic_DNA"/>
</dbReference>
<evidence type="ECO:0000256" key="3">
    <source>
        <dbReference type="ARBA" id="ARBA00022452"/>
    </source>
</evidence>
<dbReference type="GO" id="GO:0009279">
    <property type="term" value="C:cell outer membrane"/>
    <property type="evidence" value="ECO:0007669"/>
    <property type="project" value="UniProtKB-SubCell"/>
</dbReference>
<dbReference type="RefSeq" id="WP_083723796.1">
    <property type="nucleotide sequence ID" value="NZ_FOUD01000008.1"/>
</dbReference>
<dbReference type="Proteomes" id="UP000242847">
    <property type="component" value="Unassembled WGS sequence"/>
</dbReference>
<evidence type="ECO:0000256" key="9">
    <source>
        <dbReference type="ARBA" id="ARBA00023237"/>
    </source>
</evidence>
<feature type="domain" description="TonB-dependent receptor plug" evidence="14">
    <location>
        <begin position="54"/>
        <end position="163"/>
    </location>
</feature>
<keyword evidence="8 10" id="KW-0472">Membrane</keyword>
<dbReference type="Gene3D" id="2.170.130.10">
    <property type="entry name" value="TonB-dependent receptor, plug domain"/>
    <property type="match status" value="1"/>
</dbReference>
<evidence type="ECO:0000259" key="13">
    <source>
        <dbReference type="Pfam" id="PF00593"/>
    </source>
</evidence>
<evidence type="ECO:0000256" key="6">
    <source>
        <dbReference type="ARBA" id="ARBA00023065"/>
    </source>
</evidence>
<keyword evidence="16" id="KW-1185">Reference proteome</keyword>
<keyword evidence="2 10" id="KW-0813">Transport</keyword>
<dbReference type="InterPro" id="IPR037066">
    <property type="entry name" value="Plug_dom_sf"/>
</dbReference>
<evidence type="ECO:0000256" key="7">
    <source>
        <dbReference type="ARBA" id="ARBA00023077"/>
    </source>
</evidence>
<evidence type="ECO:0000256" key="1">
    <source>
        <dbReference type="ARBA" id="ARBA00004571"/>
    </source>
</evidence>
<keyword evidence="5 12" id="KW-0732">Signal</keyword>
<dbReference type="OrthoDB" id="9764669at2"/>
<feature type="signal peptide" evidence="12">
    <location>
        <begin position="1"/>
        <end position="26"/>
    </location>
</feature>
<evidence type="ECO:0000259" key="14">
    <source>
        <dbReference type="Pfam" id="PF07715"/>
    </source>
</evidence>
<evidence type="ECO:0000256" key="12">
    <source>
        <dbReference type="SAM" id="SignalP"/>
    </source>
</evidence>
<dbReference type="InterPro" id="IPR036942">
    <property type="entry name" value="Beta-barrel_TonB_sf"/>
</dbReference>
<dbReference type="PANTHER" id="PTHR30069">
    <property type="entry name" value="TONB-DEPENDENT OUTER MEMBRANE RECEPTOR"/>
    <property type="match status" value="1"/>
</dbReference>
<evidence type="ECO:0000256" key="4">
    <source>
        <dbReference type="ARBA" id="ARBA00022692"/>
    </source>
</evidence>
<evidence type="ECO:0000256" key="8">
    <source>
        <dbReference type="ARBA" id="ARBA00023136"/>
    </source>
</evidence>
<dbReference type="InterPro" id="IPR012910">
    <property type="entry name" value="Plug_dom"/>
</dbReference>
<accession>A0A1S8DJG5</accession>
<keyword evidence="4 10" id="KW-0812">Transmembrane</keyword>
<keyword evidence="3 10" id="KW-1134">Transmembrane beta strand</keyword>
<evidence type="ECO:0000256" key="2">
    <source>
        <dbReference type="ARBA" id="ARBA00022448"/>
    </source>
</evidence>
<evidence type="ECO:0000256" key="11">
    <source>
        <dbReference type="RuleBase" id="RU003357"/>
    </source>
</evidence>
<keyword evidence="6" id="KW-0406">Ion transport</keyword>